<evidence type="ECO:0000313" key="3">
    <source>
        <dbReference type="Proteomes" id="UP001159179"/>
    </source>
</evidence>
<sequence length="172" mass="19116">MRTLSLLKGMPVYLSNGELFGEVCDIGISAEGKVTCLLCKKDRFFGKNCRIAISHVQSFGQHGVVLHEDTQIEKYKDRDNEYTLYHSNPLIKKLALSTSGDQLGLLEDVYFSEELGKIIGYELTDGFFTDMLEGKKVIQVNGPPKIGKDAIIVSVKQLRGGLSNDEMSKLPK</sequence>
<name>A0AAW6STE8_9BACI</name>
<organism evidence="2 3">
    <name type="scientific">Heyndrickxia oleronia</name>
    <dbReference type="NCBI Taxonomy" id="38875"/>
    <lineage>
        <taxon>Bacteria</taxon>
        <taxon>Bacillati</taxon>
        <taxon>Bacillota</taxon>
        <taxon>Bacilli</taxon>
        <taxon>Bacillales</taxon>
        <taxon>Bacillaceae</taxon>
        <taxon>Heyndrickxia</taxon>
    </lineage>
</organism>
<comment type="caution">
    <text evidence="2">The sequence shown here is derived from an EMBL/GenBank/DDBJ whole genome shotgun (WGS) entry which is preliminary data.</text>
</comment>
<dbReference type="Proteomes" id="UP001159179">
    <property type="component" value="Unassembled WGS sequence"/>
</dbReference>
<dbReference type="Gene3D" id="2.30.30.240">
    <property type="entry name" value="PRC-barrel domain"/>
    <property type="match status" value="2"/>
</dbReference>
<protein>
    <submittedName>
        <fullName evidence="2">PRC-barrel domain-containing protein</fullName>
    </submittedName>
</protein>
<proteinExistence type="predicted"/>
<reference evidence="2" key="1">
    <citation type="submission" date="2023-03" db="EMBL/GenBank/DDBJ databases">
        <title>Bacterial isolates from washroom surfaces on a university campus.</title>
        <authorList>
            <person name="Holman D.B."/>
            <person name="Gzyl K.E."/>
            <person name="Taheri A.E."/>
        </authorList>
    </citation>
    <scope>NUCLEOTIDE SEQUENCE</scope>
    <source>
        <strain evidence="2">RD03</strain>
    </source>
</reference>
<dbReference type="AlphaFoldDB" id="A0AAW6STE8"/>
<evidence type="ECO:0000313" key="2">
    <source>
        <dbReference type="EMBL" id="MDH5160229.1"/>
    </source>
</evidence>
<accession>A0AAW6STE8</accession>
<dbReference type="EMBL" id="JAROYP010000002">
    <property type="protein sequence ID" value="MDH5160229.1"/>
    <property type="molecule type" value="Genomic_DNA"/>
</dbReference>
<dbReference type="SUPFAM" id="SSF50346">
    <property type="entry name" value="PRC-barrel domain"/>
    <property type="match status" value="2"/>
</dbReference>
<dbReference type="RefSeq" id="WP_280615931.1">
    <property type="nucleotide sequence ID" value="NZ_JAROYP010000002.1"/>
</dbReference>
<gene>
    <name evidence="2" type="ORF">P5X88_04715</name>
</gene>
<evidence type="ECO:0000259" key="1">
    <source>
        <dbReference type="Pfam" id="PF05239"/>
    </source>
</evidence>
<feature type="domain" description="PRC-barrel" evidence="1">
    <location>
        <begin position="89"/>
        <end position="155"/>
    </location>
</feature>
<dbReference type="InterPro" id="IPR027275">
    <property type="entry name" value="PRC-brl_dom"/>
</dbReference>
<dbReference type="InterPro" id="IPR011033">
    <property type="entry name" value="PRC_barrel-like_sf"/>
</dbReference>
<dbReference type="Pfam" id="PF05239">
    <property type="entry name" value="PRC"/>
    <property type="match status" value="2"/>
</dbReference>
<feature type="domain" description="PRC-barrel" evidence="1">
    <location>
        <begin position="4"/>
        <end position="54"/>
    </location>
</feature>